<evidence type="ECO:0000313" key="2">
    <source>
        <dbReference type="EMBL" id="SOQ35531.1"/>
    </source>
</evidence>
<reference evidence="2" key="1">
    <citation type="submission" date="2016-07" db="EMBL/GenBank/DDBJ databases">
        <authorList>
            <person name="Bretaudeau A."/>
        </authorList>
    </citation>
    <scope>NUCLEOTIDE SEQUENCE</scope>
    <source>
        <strain evidence="2">Rice</strain>
        <tissue evidence="2">Whole body</tissue>
    </source>
</reference>
<gene>
    <name evidence="2" type="ORF">SFRICE_002233</name>
</gene>
<feature type="compositionally biased region" description="Basic and acidic residues" evidence="1">
    <location>
        <begin position="11"/>
        <end position="22"/>
    </location>
</feature>
<dbReference type="AlphaFoldDB" id="A0A2H1V3X2"/>
<accession>A0A2H1V3X2</accession>
<protein>
    <submittedName>
        <fullName evidence="2">SFRICE_002233</fullName>
    </submittedName>
</protein>
<organism evidence="2">
    <name type="scientific">Spodoptera frugiperda</name>
    <name type="common">Fall armyworm</name>
    <dbReference type="NCBI Taxonomy" id="7108"/>
    <lineage>
        <taxon>Eukaryota</taxon>
        <taxon>Metazoa</taxon>
        <taxon>Ecdysozoa</taxon>
        <taxon>Arthropoda</taxon>
        <taxon>Hexapoda</taxon>
        <taxon>Insecta</taxon>
        <taxon>Pterygota</taxon>
        <taxon>Neoptera</taxon>
        <taxon>Endopterygota</taxon>
        <taxon>Lepidoptera</taxon>
        <taxon>Glossata</taxon>
        <taxon>Ditrysia</taxon>
        <taxon>Noctuoidea</taxon>
        <taxon>Noctuidae</taxon>
        <taxon>Amphipyrinae</taxon>
        <taxon>Spodoptera</taxon>
    </lineage>
</organism>
<sequence>MPSPPEAVMLAKEDAGRVRERKKEKQFICTDYKTRVAALIYSTGLTLMIERSSSRPSRRERHSGRRGLRNDLRSQMSSKSSRKVATRAKVEPIVTRTKSAQQRRQLKNKEKKTEKPELTKQQIKSTNQKTDKCQKKALPEPIKIPDDVIEQVEYYPDKLKREPAKKIRLKPKHNFTVIATTNKRKLATPQKGIKSPPPLPTSSHSLLKSPKTKVLRSSSPEPTVQDMVRIMEESRSLSDEDFMEILTCPSPVWWEDPPDGGYSEDAIIMISPEPPTEKASANKKRKIFKNPPNNNIENKMGQIKTIEGKKDEKFVKKQRKLENVLGNIKNKGLKQIDNVKDHSTDEPIIKLSESEGEISDISFNEEEILKNLENMDIPVETLVKSERDTKIVVKKENNPQSDSEITLISENIDDTSASVDLKPKIKDELAIISKISNNTEVLDVNSQCDVSLRKNDTNSVENSNLKNSVDAKCNTDLGCASIGTNNSITTKDASLTKNNVNKLITVRKIKSEHSKNDKNIANDLKSTENSKNLVIDSVRGKLDDFFKQCKNSKRVKKGDSPIPAISLTDVKEETTDNEENGNDSKTKVMDEENRLKSCECEKTENSCEKCEKAVILPCDSCNFLAETNEVYKKHIVSCKDIARIQWSHNLVLNQT</sequence>
<evidence type="ECO:0000256" key="1">
    <source>
        <dbReference type="SAM" id="MobiDB-lite"/>
    </source>
</evidence>
<feature type="region of interest" description="Disordered" evidence="1">
    <location>
        <begin position="554"/>
        <end position="585"/>
    </location>
</feature>
<feature type="region of interest" description="Disordered" evidence="1">
    <location>
        <begin position="185"/>
        <end position="222"/>
    </location>
</feature>
<feature type="region of interest" description="Disordered" evidence="1">
    <location>
        <begin position="274"/>
        <end position="295"/>
    </location>
</feature>
<dbReference type="EMBL" id="ODYU01000561">
    <property type="protein sequence ID" value="SOQ35531.1"/>
    <property type="molecule type" value="Genomic_DNA"/>
</dbReference>
<proteinExistence type="predicted"/>
<feature type="region of interest" description="Disordered" evidence="1">
    <location>
        <begin position="1"/>
        <end position="22"/>
    </location>
</feature>
<feature type="region of interest" description="Disordered" evidence="1">
    <location>
        <begin position="51"/>
        <end position="135"/>
    </location>
</feature>
<feature type="compositionally biased region" description="Basic residues" evidence="1">
    <location>
        <begin position="56"/>
        <end position="67"/>
    </location>
</feature>
<feature type="compositionally biased region" description="Basic and acidic residues" evidence="1">
    <location>
        <begin position="107"/>
        <end position="118"/>
    </location>
</feature>
<name>A0A2H1V3X2_SPOFR</name>